<organism evidence="2 3">
    <name type="scientific">Faecalibacterium prausnitzii</name>
    <dbReference type="NCBI Taxonomy" id="853"/>
    <lineage>
        <taxon>Bacteria</taxon>
        <taxon>Bacillati</taxon>
        <taxon>Bacillota</taxon>
        <taxon>Clostridia</taxon>
        <taxon>Eubacteriales</taxon>
        <taxon>Oscillospiraceae</taxon>
        <taxon>Faecalibacterium</taxon>
    </lineage>
</organism>
<dbReference type="InterPro" id="IPR029044">
    <property type="entry name" value="Nucleotide-diphossugar_trans"/>
</dbReference>
<dbReference type="CDD" id="cd00761">
    <property type="entry name" value="Glyco_tranf_GTA_type"/>
    <property type="match status" value="1"/>
</dbReference>
<protein>
    <recommendedName>
        <fullName evidence="1">Glycosyltransferase 2-like domain-containing protein</fullName>
    </recommendedName>
</protein>
<evidence type="ECO:0000313" key="3">
    <source>
        <dbReference type="Proteomes" id="UP000251281"/>
    </source>
</evidence>
<dbReference type="Pfam" id="PF00535">
    <property type="entry name" value="Glycos_transf_2"/>
    <property type="match status" value="1"/>
</dbReference>
<comment type="caution">
    <text evidence="2">The sequence shown here is derived from an EMBL/GenBank/DDBJ whole genome shotgun (WGS) entry which is preliminary data.</text>
</comment>
<dbReference type="EMBL" id="PRLD01000009">
    <property type="protein sequence ID" value="RAW56738.1"/>
    <property type="molecule type" value="Genomic_DNA"/>
</dbReference>
<proteinExistence type="predicted"/>
<sequence length="332" mass="37898">MCVLGRKHKMRFSIIVPVYNVEKYLKNAIESVLQQAYSNFELILVDDGSTDNCPEIIDEYASKDNRLISIHQKNSGLSAARNSGLRVARGEYIVFLDSDDMLNVDILKKIDTIIVDQNCPELIIGNMLSMRGETISCVHDFDSKLVMSATLIETVQEFVEKYNWIPWAAYQSVYKRTFLQTNNLFYDENIIGAEDCDFFLSLMPMVKSFCVTEDKFVIYRISREGSIISAPKKNAIDGQLKVFAKAYRIFSEQENSILTKYFSDRFVNVIVLVGYLDAETADSCVEFVLENIDIMNGCSVNPKYLIAKTTWRLFGIYKGSKLLLNIKGHFRG</sequence>
<gene>
    <name evidence="2" type="ORF">C4N24_09960</name>
</gene>
<dbReference type="InterPro" id="IPR001173">
    <property type="entry name" value="Glyco_trans_2-like"/>
</dbReference>
<dbReference type="PANTHER" id="PTHR22916:SF3">
    <property type="entry name" value="UDP-GLCNAC:BETAGAL BETA-1,3-N-ACETYLGLUCOSAMINYLTRANSFERASE-LIKE PROTEIN 1"/>
    <property type="match status" value="1"/>
</dbReference>
<dbReference type="SUPFAM" id="SSF53448">
    <property type="entry name" value="Nucleotide-diphospho-sugar transferases"/>
    <property type="match status" value="1"/>
</dbReference>
<evidence type="ECO:0000259" key="1">
    <source>
        <dbReference type="Pfam" id="PF00535"/>
    </source>
</evidence>
<dbReference type="GO" id="GO:0016758">
    <property type="term" value="F:hexosyltransferase activity"/>
    <property type="evidence" value="ECO:0007669"/>
    <property type="project" value="UniProtKB-ARBA"/>
</dbReference>
<evidence type="ECO:0000313" key="2">
    <source>
        <dbReference type="EMBL" id="RAW56738.1"/>
    </source>
</evidence>
<dbReference type="Gene3D" id="3.90.550.10">
    <property type="entry name" value="Spore Coat Polysaccharide Biosynthesis Protein SpsA, Chain A"/>
    <property type="match status" value="1"/>
</dbReference>
<dbReference type="Proteomes" id="UP000251281">
    <property type="component" value="Unassembled WGS sequence"/>
</dbReference>
<name>A0A329U740_9FIRM</name>
<reference evidence="2 3" key="1">
    <citation type="submission" date="2018-02" db="EMBL/GenBank/DDBJ databases">
        <title>Complete genome sequencing of Faecalibacterium prausnitzii strains isolated from the human gut.</title>
        <authorList>
            <person name="Fitzgerald B.C."/>
            <person name="Shkoporov A.N."/>
            <person name="Ross P.R."/>
            <person name="Hill C."/>
        </authorList>
    </citation>
    <scope>NUCLEOTIDE SEQUENCE [LARGE SCALE GENOMIC DNA]</scope>
    <source>
        <strain evidence="2 3">APC923/51-1</strain>
    </source>
</reference>
<dbReference type="AlphaFoldDB" id="A0A329U740"/>
<accession>A0A329U740</accession>
<feature type="domain" description="Glycosyltransferase 2-like" evidence="1">
    <location>
        <begin position="13"/>
        <end position="109"/>
    </location>
</feature>
<dbReference type="PANTHER" id="PTHR22916">
    <property type="entry name" value="GLYCOSYLTRANSFERASE"/>
    <property type="match status" value="1"/>
</dbReference>